<feature type="region of interest" description="Disordered" evidence="1">
    <location>
        <begin position="112"/>
        <end position="134"/>
    </location>
</feature>
<organism evidence="2 3">
    <name type="scientific">Methylobacter tundripaludum (strain ATCC BAA-1195 / DSM 17260 / SV96)</name>
    <dbReference type="NCBI Taxonomy" id="697282"/>
    <lineage>
        <taxon>Bacteria</taxon>
        <taxon>Pseudomonadati</taxon>
        <taxon>Pseudomonadota</taxon>
        <taxon>Gammaproteobacteria</taxon>
        <taxon>Methylococcales</taxon>
        <taxon>Methylococcaceae</taxon>
        <taxon>Methylobacter</taxon>
    </lineage>
</organism>
<evidence type="ECO:0000313" key="2">
    <source>
        <dbReference type="EMBL" id="EGW22010.1"/>
    </source>
</evidence>
<accession>G3IX73</accession>
<dbReference type="OrthoDB" id="5291250at2"/>
<dbReference type="HOGENOM" id="CLU_044824_1_0_6"/>
<evidence type="ECO:0000256" key="1">
    <source>
        <dbReference type="SAM" id="MobiDB-lite"/>
    </source>
</evidence>
<dbReference type="Proteomes" id="UP000004664">
    <property type="component" value="Unassembled WGS sequence"/>
</dbReference>
<keyword evidence="3" id="KW-1185">Reference proteome</keyword>
<evidence type="ECO:0000313" key="3">
    <source>
        <dbReference type="Proteomes" id="UP000004664"/>
    </source>
</evidence>
<dbReference type="EMBL" id="JH109152">
    <property type="protein sequence ID" value="EGW22010.1"/>
    <property type="molecule type" value="Genomic_DNA"/>
</dbReference>
<proteinExistence type="predicted"/>
<dbReference type="STRING" id="697282.Mettu_0805"/>
<dbReference type="InterPro" id="IPR010148">
    <property type="entry name" value="CRISPR-assoc_prot_CT1975"/>
</dbReference>
<reference evidence="2 3" key="1">
    <citation type="submission" date="2011-06" db="EMBL/GenBank/DDBJ databases">
        <title>Genomic sequence of Methylobacter tundripaludum SV96.</title>
        <authorList>
            <consortium name="US DOE Joint Genome Institute"/>
            <person name="Lucas S."/>
            <person name="Han J."/>
            <person name="Lapidus A."/>
            <person name="Cheng J.-F."/>
            <person name="Goodwin L."/>
            <person name="Pitluck S."/>
            <person name="Held B."/>
            <person name="Detter J.C."/>
            <person name="Han C."/>
            <person name="Tapia R."/>
            <person name="Land M."/>
            <person name="Hauser L."/>
            <person name="Kyrpides N."/>
            <person name="Ivanova N."/>
            <person name="Ovchinnikova G."/>
            <person name="Pagani I."/>
            <person name="Klotz M.G."/>
            <person name="Dispirito A.A."/>
            <person name="Murrell J.C."/>
            <person name="Dunfield P."/>
            <person name="Kalyuzhnaya M.G."/>
            <person name="Svenning M."/>
            <person name="Trotsenko Y.A."/>
            <person name="Stein L.Y."/>
            <person name="Woyke T."/>
        </authorList>
    </citation>
    <scope>NUCLEOTIDE SEQUENCE [LARGE SCALE GENOMIC DNA]</scope>
    <source>
        <strain evidence="3">ATCC BAA-1195 / DSM 17260 / SV96</strain>
    </source>
</reference>
<dbReference type="Pfam" id="PF09344">
    <property type="entry name" value="Cas_CT1975"/>
    <property type="match status" value="1"/>
</dbReference>
<dbReference type="NCBIfam" id="TIGR01869">
    <property type="entry name" value="casC_Cse4"/>
    <property type="match status" value="1"/>
</dbReference>
<name>G3IX73_METTV</name>
<dbReference type="RefSeq" id="WP_006889985.1">
    <property type="nucleotide sequence ID" value="NZ_JH109152.1"/>
</dbReference>
<gene>
    <name evidence="2" type="ORF">Mettu_0805</name>
</gene>
<dbReference type="AlphaFoldDB" id="G3IX73"/>
<dbReference type="eggNOG" id="COG1857">
    <property type="taxonomic scope" value="Bacteria"/>
</dbReference>
<sequence length="422" mass="47220">MSDKNFVNYHILISHNSSCLNRDDMGMQKTAVFGGTRRVRISSQSLKREMRKPRLEEHANNYWKQHFGEPSIRTRDLTKLNEKFIKELGDEFESAFVTEAIDRFVKTAKSTANEVEEDTVDEEGDDSAEKSEAKKTAKKIAVAPWVVNEIREICRVIKAVKEEGLSDDELKKIDESFNKQKKKKKSKEELIDEAIGKKIEKQLKEKAEAVKNALASAVDIALFGRMATSGLMTSVDGAMAMAHSITTHTVDGDIDWFTAVDDLIQDSGETGSGHLDTQEFSAGVFYRYASLNLSLLQRNLGVDRAGALDIAKHFLHLLATTIPSAKQNSFAAFNPTDFACVSLSDMPISLANAFEEPVSRGKNGGFRKPSISAFCDYKQRIYDGYDLQDAVGFFSIEDCTLQDKRMKTLVELEQWLQNNGKA</sequence>
<feature type="compositionally biased region" description="Acidic residues" evidence="1">
    <location>
        <begin position="114"/>
        <end position="126"/>
    </location>
</feature>
<protein>
    <submittedName>
        <fullName evidence="2">CRISPR-associated protein, Cse4 family</fullName>
    </submittedName>
</protein>